<dbReference type="OrthoDB" id="9758182at2"/>
<dbReference type="InterPro" id="IPR024935">
    <property type="entry name" value="Rubredoxin_dom"/>
</dbReference>
<keyword evidence="2" id="KW-0813">Transport</keyword>
<dbReference type="PANTHER" id="PTHR47627">
    <property type="entry name" value="RUBREDOXIN"/>
    <property type="match status" value="1"/>
</dbReference>
<reference evidence="7 8" key="1">
    <citation type="submission" date="2019-07" db="EMBL/GenBank/DDBJ databases">
        <title>Whole genome shotgun sequence of Chitinophaga cymbidii NBRC 109752.</title>
        <authorList>
            <person name="Hosoyama A."/>
            <person name="Uohara A."/>
            <person name="Ohji S."/>
            <person name="Ichikawa N."/>
        </authorList>
    </citation>
    <scope>NUCLEOTIDE SEQUENCE [LARGE SCALE GENOMIC DNA]</scope>
    <source>
        <strain evidence="7 8">NBRC 109752</strain>
    </source>
</reference>
<feature type="domain" description="Rubredoxin-like" evidence="6">
    <location>
        <begin position="422"/>
        <end position="473"/>
    </location>
</feature>
<comment type="cofactor">
    <cofactor evidence="1">
        <name>Fe(3+)</name>
        <dbReference type="ChEBI" id="CHEBI:29034"/>
    </cofactor>
</comment>
<dbReference type="GO" id="GO:0005506">
    <property type="term" value="F:iron ion binding"/>
    <property type="evidence" value="ECO:0007669"/>
    <property type="project" value="InterPro"/>
</dbReference>
<evidence type="ECO:0000313" key="8">
    <source>
        <dbReference type="Proteomes" id="UP000321436"/>
    </source>
</evidence>
<evidence type="ECO:0000256" key="2">
    <source>
        <dbReference type="ARBA" id="ARBA00022448"/>
    </source>
</evidence>
<dbReference type="InterPro" id="IPR050526">
    <property type="entry name" value="Rubredoxin_ET"/>
</dbReference>
<keyword evidence="4" id="KW-0249">Electron transport</keyword>
<evidence type="ECO:0000256" key="4">
    <source>
        <dbReference type="ARBA" id="ARBA00022982"/>
    </source>
</evidence>
<dbReference type="RefSeq" id="WP_146857576.1">
    <property type="nucleotide sequence ID" value="NZ_BKAU01000001.1"/>
</dbReference>
<proteinExistence type="predicted"/>
<accession>A0A512REF3</accession>
<dbReference type="EMBL" id="BKAU01000001">
    <property type="protein sequence ID" value="GEP94081.1"/>
    <property type="molecule type" value="Genomic_DNA"/>
</dbReference>
<dbReference type="Proteomes" id="UP000321436">
    <property type="component" value="Unassembled WGS sequence"/>
</dbReference>
<dbReference type="Pfam" id="PF00301">
    <property type="entry name" value="Rubredoxin"/>
    <property type="match status" value="1"/>
</dbReference>
<keyword evidence="3" id="KW-0479">Metal-binding</keyword>
<evidence type="ECO:0000256" key="1">
    <source>
        <dbReference type="ARBA" id="ARBA00001965"/>
    </source>
</evidence>
<dbReference type="PROSITE" id="PS50903">
    <property type="entry name" value="RUBREDOXIN_LIKE"/>
    <property type="match status" value="1"/>
</dbReference>
<organism evidence="7 8">
    <name type="scientific">Chitinophaga cymbidii</name>
    <dbReference type="NCBI Taxonomy" id="1096750"/>
    <lineage>
        <taxon>Bacteria</taxon>
        <taxon>Pseudomonadati</taxon>
        <taxon>Bacteroidota</taxon>
        <taxon>Chitinophagia</taxon>
        <taxon>Chitinophagales</taxon>
        <taxon>Chitinophagaceae</taxon>
        <taxon>Chitinophaga</taxon>
    </lineage>
</organism>
<dbReference type="InterPro" id="IPR024934">
    <property type="entry name" value="Rubredoxin-like_dom"/>
</dbReference>
<keyword evidence="5" id="KW-0408">Iron</keyword>
<dbReference type="SUPFAM" id="SSF57802">
    <property type="entry name" value="Rubredoxin-like"/>
    <property type="match status" value="1"/>
</dbReference>
<gene>
    <name evidence="7" type="ORF">CCY01nite_03410</name>
</gene>
<dbReference type="PANTHER" id="PTHR47627:SF1">
    <property type="entry name" value="RUBREDOXIN-1-RELATED"/>
    <property type="match status" value="1"/>
</dbReference>
<dbReference type="Gene3D" id="2.20.28.10">
    <property type="match status" value="1"/>
</dbReference>
<evidence type="ECO:0000313" key="7">
    <source>
        <dbReference type="EMBL" id="GEP94081.1"/>
    </source>
</evidence>
<dbReference type="AlphaFoldDB" id="A0A512REF3"/>
<dbReference type="GO" id="GO:0043448">
    <property type="term" value="P:alkane catabolic process"/>
    <property type="evidence" value="ECO:0007669"/>
    <property type="project" value="TreeGrafter"/>
</dbReference>
<comment type="caution">
    <text evidence="7">The sequence shown here is derived from an EMBL/GenBank/DDBJ whole genome shotgun (WGS) entry which is preliminary data.</text>
</comment>
<keyword evidence="8" id="KW-1185">Reference proteome</keyword>
<evidence type="ECO:0000256" key="3">
    <source>
        <dbReference type="ARBA" id="ARBA00022723"/>
    </source>
</evidence>
<dbReference type="GO" id="GO:0009055">
    <property type="term" value="F:electron transfer activity"/>
    <property type="evidence" value="ECO:0007669"/>
    <property type="project" value="TreeGrafter"/>
</dbReference>
<dbReference type="CDD" id="cd00730">
    <property type="entry name" value="rubredoxin"/>
    <property type="match status" value="1"/>
</dbReference>
<evidence type="ECO:0000256" key="5">
    <source>
        <dbReference type="ARBA" id="ARBA00023004"/>
    </source>
</evidence>
<sequence>MAKQSHIVSINFTGGIISPGYLREVLEIASAVQVTQVRFGLRQQLYMEVLYKHFEQFSAACTSKGITFSLDGEFPNITSSYAASDIFINDSWLSEGIYKDIFDLIDYTPSLKINICDSQQTFMPFFTGHINWIASAHTHYWYLYIRRPGSDSIICWPELIYTNSIAPVSRQLESLMQEDNLHGPVSKNPAYISRPKDKELELPVFHLPYYEGFNKYNNSYWLGIYRRDEEFSVPFLKDVCAICLETGIGQLHATSWKSVIIKNIRPDHRRLWDYVLGKYNINVRHAANELNWQVPDNCEDSLIIKRHIIRHFDTGDVRTYGLCFSIKMHAANSHFGGIVIRRQENKYGSKLKYMQRFDILYSADFNPNNNALALYREGVSKEHLGPYVISLCKDFYEKGSALNVLQHYVSEQRSLVTEAPVKMVHQCPHCFTVYDEAAGDPAQDVEAGTPFTALPEDYACYICDAPVNDFKEVDMAALVNM</sequence>
<evidence type="ECO:0000259" key="6">
    <source>
        <dbReference type="PROSITE" id="PS50903"/>
    </source>
</evidence>
<name>A0A512REF3_9BACT</name>
<protein>
    <recommendedName>
        <fullName evidence="6">Rubredoxin-like domain-containing protein</fullName>
    </recommendedName>
</protein>